<sequence>MSTKTISAKERIVRLTSCERDMYAISNDTDDNDDDSRRLIERTNDAQIRKVFNNAAAKHYITEHDRKRDKNYNETNKRQKEYNEKEDRTVTTTVRILERRYPLTATGYKYLAVGIDVKLPCEVTIVLGDSHSKEMFLSPTVWSELVEQKRTILPLL</sequence>
<accession>A0A151ILW1</accession>
<protein>
    <recommendedName>
        <fullName evidence="4">Peptidase aspartic putative domain-containing protein</fullName>
    </recommendedName>
</protein>
<evidence type="ECO:0000313" key="3">
    <source>
        <dbReference type="Proteomes" id="UP000078542"/>
    </source>
</evidence>
<dbReference type="Proteomes" id="UP000078542">
    <property type="component" value="Unassembled WGS sequence"/>
</dbReference>
<gene>
    <name evidence="2" type="ORF">ALC62_03207</name>
</gene>
<evidence type="ECO:0008006" key="4">
    <source>
        <dbReference type="Google" id="ProtNLM"/>
    </source>
</evidence>
<keyword evidence="3" id="KW-1185">Reference proteome</keyword>
<feature type="region of interest" description="Disordered" evidence="1">
    <location>
        <begin position="63"/>
        <end position="86"/>
    </location>
</feature>
<proteinExistence type="predicted"/>
<reference evidence="2 3" key="1">
    <citation type="submission" date="2016-03" db="EMBL/GenBank/DDBJ databases">
        <title>Cyphomyrmex costatus WGS genome.</title>
        <authorList>
            <person name="Nygaard S."/>
            <person name="Hu H."/>
            <person name="Boomsma J."/>
            <person name="Zhang G."/>
        </authorList>
    </citation>
    <scope>NUCLEOTIDE SEQUENCE [LARGE SCALE GENOMIC DNA]</scope>
    <source>
        <strain evidence="2">MS0001</strain>
        <tissue evidence="2">Whole body</tissue>
    </source>
</reference>
<evidence type="ECO:0000313" key="2">
    <source>
        <dbReference type="EMBL" id="KYN05854.1"/>
    </source>
</evidence>
<evidence type="ECO:0000256" key="1">
    <source>
        <dbReference type="SAM" id="MobiDB-lite"/>
    </source>
</evidence>
<dbReference type="AlphaFoldDB" id="A0A151ILW1"/>
<organism evidence="2 3">
    <name type="scientific">Cyphomyrmex costatus</name>
    <dbReference type="NCBI Taxonomy" id="456900"/>
    <lineage>
        <taxon>Eukaryota</taxon>
        <taxon>Metazoa</taxon>
        <taxon>Ecdysozoa</taxon>
        <taxon>Arthropoda</taxon>
        <taxon>Hexapoda</taxon>
        <taxon>Insecta</taxon>
        <taxon>Pterygota</taxon>
        <taxon>Neoptera</taxon>
        <taxon>Endopterygota</taxon>
        <taxon>Hymenoptera</taxon>
        <taxon>Apocrita</taxon>
        <taxon>Aculeata</taxon>
        <taxon>Formicoidea</taxon>
        <taxon>Formicidae</taxon>
        <taxon>Myrmicinae</taxon>
        <taxon>Cyphomyrmex</taxon>
    </lineage>
</organism>
<name>A0A151ILW1_9HYME</name>
<dbReference type="EMBL" id="KQ977087">
    <property type="protein sequence ID" value="KYN05854.1"/>
    <property type="molecule type" value="Genomic_DNA"/>
</dbReference>